<evidence type="ECO:0000313" key="3">
    <source>
        <dbReference type="Ensembl" id="ENSOMEP00000000007.1"/>
    </source>
</evidence>
<evidence type="ECO:0000313" key="4">
    <source>
        <dbReference type="Proteomes" id="UP000261560"/>
    </source>
</evidence>
<protein>
    <submittedName>
        <fullName evidence="3">Sorting nexin 8a</fullName>
    </submittedName>
</protein>
<dbReference type="SUPFAM" id="SSF47473">
    <property type="entry name" value="EF-hand"/>
    <property type="match status" value="1"/>
</dbReference>
<dbReference type="Proteomes" id="UP000261560">
    <property type="component" value="Unplaced"/>
</dbReference>
<dbReference type="GeneTree" id="ENSGT00460000041594"/>
<dbReference type="InterPro" id="IPR001683">
    <property type="entry name" value="PX_dom"/>
</dbReference>
<dbReference type="Pfam" id="PF00787">
    <property type="entry name" value="PX"/>
    <property type="match status" value="1"/>
</dbReference>
<dbReference type="Gene3D" id="1.10.238.10">
    <property type="entry name" value="EF-hand"/>
    <property type="match status" value="1"/>
</dbReference>
<dbReference type="Ensembl" id="ENSOMET00000016562.1">
    <property type="protein sequence ID" value="ENSOMEP00000000007.1"/>
    <property type="gene ID" value="ENSOMEG00000024012.1"/>
</dbReference>
<dbReference type="GO" id="GO:0034498">
    <property type="term" value="P:early endosome to Golgi transport"/>
    <property type="evidence" value="ECO:0007669"/>
    <property type="project" value="TreeGrafter"/>
</dbReference>
<dbReference type="InterPro" id="IPR028662">
    <property type="entry name" value="SNX8/Mvp1"/>
</dbReference>
<dbReference type="AlphaFoldDB" id="A0A3B3B4E0"/>
<keyword evidence="4" id="KW-1185">Reference proteome</keyword>
<dbReference type="SUPFAM" id="SSF64268">
    <property type="entry name" value="PX domain"/>
    <property type="match status" value="1"/>
</dbReference>
<dbReference type="STRING" id="30732.ENSOMEP00000000007"/>
<dbReference type="InterPro" id="IPR036871">
    <property type="entry name" value="PX_dom_sf"/>
</dbReference>
<proteinExistence type="predicted"/>
<dbReference type="PANTHER" id="PTHR46571:SF1">
    <property type="entry name" value="SORTING NEXIN-8"/>
    <property type="match status" value="1"/>
</dbReference>
<dbReference type="GO" id="GO:0031901">
    <property type="term" value="C:early endosome membrane"/>
    <property type="evidence" value="ECO:0007669"/>
    <property type="project" value="TreeGrafter"/>
</dbReference>
<dbReference type="Gene3D" id="3.30.1520.10">
    <property type="entry name" value="Phox-like domain"/>
    <property type="match status" value="1"/>
</dbReference>
<dbReference type="CDD" id="cd06866">
    <property type="entry name" value="PX_SNX8_Mvp1p_like"/>
    <property type="match status" value="1"/>
</dbReference>
<dbReference type="SMART" id="SM00312">
    <property type="entry name" value="PX"/>
    <property type="match status" value="1"/>
</dbReference>
<reference evidence="3" key="1">
    <citation type="submission" date="2025-08" db="UniProtKB">
        <authorList>
            <consortium name="Ensembl"/>
        </authorList>
    </citation>
    <scope>IDENTIFICATION</scope>
</reference>
<evidence type="ECO:0000256" key="1">
    <source>
        <dbReference type="ARBA" id="ARBA00004287"/>
    </source>
</evidence>
<dbReference type="GO" id="GO:0006886">
    <property type="term" value="P:intracellular protein transport"/>
    <property type="evidence" value="ECO:0007669"/>
    <property type="project" value="TreeGrafter"/>
</dbReference>
<comment type="subcellular location">
    <subcellularLocation>
        <location evidence="1">Membrane</location>
        <topology evidence="1">Peripheral membrane protein</topology>
        <orientation evidence="1">Cytoplasmic side</orientation>
    </subcellularLocation>
</comment>
<dbReference type="InterPro" id="IPR011992">
    <property type="entry name" value="EF-hand-dom_pair"/>
</dbReference>
<feature type="domain" description="PX" evidence="2">
    <location>
        <begin position="130"/>
        <end position="244"/>
    </location>
</feature>
<dbReference type="PANTHER" id="PTHR46571">
    <property type="entry name" value="SORTING NEXIN-8"/>
    <property type="match status" value="1"/>
</dbReference>
<evidence type="ECO:0000259" key="2">
    <source>
        <dbReference type="PROSITE" id="PS50195"/>
    </source>
</evidence>
<dbReference type="OMA" id="WEYAGAK"/>
<name>A0A3B3B4E0_ORYME</name>
<organism evidence="3 4">
    <name type="scientific">Oryzias melastigma</name>
    <name type="common">Marine medaka</name>
    <dbReference type="NCBI Taxonomy" id="30732"/>
    <lineage>
        <taxon>Eukaryota</taxon>
        <taxon>Metazoa</taxon>
        <taxon>Chordata</taxon>
        <taxon>Craniata</taxon>
        <taxon>Vertebrata</taxon>
        <taxon>Euteleostomi</taxon>
        <taxon>Actinopterygii</taxon>
        <taxon>Neopterygii</taxon>
        <taxon>Teleostei</taxon>
        <taxon>Neoteleostei</taxon>
        <taxon>Acanthomorphata</taxon>
        <taxon>Ovalentaria</taxon>
        <taxon>Atherinomorphae</taxon>
        <taxon>Beloniformes</taxon>
        <taxon>Adrianichthyidae</taxon>
        <taxon>Oryziinae</taxon>
        <taxon>Oryzias</taxon>
    </lineage>
</organism>
<dbReference type="GO" id="GO:0005829">
    <property type="term" value="C:cytosol"/>
    <property type="evidence" value="ECO:0007669"/>
    <property type="project" value="GOC"/>
</dbReference>
<dbReference type="InterPro" id="IPR035704">
    <property type="entry name" value="SNX8/Mvp1_PX"/>
</dbReference>
<dbReference type="PaxDb" id="30732-ENSOMEP00000000007"/>
<sequence length="444" mass="51196">MAAEINEGSVPAYYREVYDAICCRTSGRVQVEVFHKLLQRTNLPKEALNQIAEHVESTHGFLSKLSFYKALALIALAQQGKQPRPKLLENCIQELPKPQLGDPRDLSALRMQPAQEDVLTISQTLDKLLVKDTVKVELTPEKKGLFLKYVEYQVTSQRFKIPVYRRYSDFDVFHEVLLQRFAYRVVPALPPKRMLKGVLTSVSERDFIEGRRRALGRFINLVACHPFFSEDELVKTFLTFSGSVFLTFDNPSEYLPADIQAQFSTSREVIRNIHNSFQRLRDRAEKMAERSRENASDLKLFGQELSSLGLDASPLPPLAPTQSTWGALRESFKSLSVEFDVLSDKATQQGRREEDDVVEKLNLFLDLLQSYRVSIILFWLGLSRLLKKYFIFHGFKNKISIFLAIQTMELRNYFSLFCLHQETQLIFTYLPITLIPSFPAFFLK</sequence>
<dbReference type="GO" id="GO:0035091">
    <property type="term" value="F:phosphatidylinositol binding"/>
    <property type="evidence" value="ECO:0007669"/>
    <property type="project" value="InterPro"/>
</dbReference>
<reference evidence="3" key="2">
    <citation type="submission" date="2025-09" db="UniProtKB">
        <authorList>
            <consortium name="Ensembl"/>
        </authorList>
    </citation>
    <scope>IDENTIFICATION</scope>
</reference>
<dbReference type="PROSITE" id="PS50195">
    <property type="entry name" value="PX"/>
    <property type="match status" value="1"/>
</dbReference>
<accession>A0A3B3B4E0</accession>